<dbReference type="EMBL" id="AJWK01003728">
    <property type="status" value="NOT_ANNOTATED_CDS"/>
    <property type="molecule type" value="Genomic_DNA"/>
</dbReference>
<evidence type="ECO:0000256" key="8">
    <source>
        <dbReference type="ARBA" id="ARBA00032926"/>
    </source>
</evidence>
<keyword evidence="11" id="KW-1185">Reference proteome</keyword>
<evidence type="ECO:0000256" key="6">
    <source>
        <dbReference type="ARBA" id="ARBA00031154"/>
    </source>
</evidence>
<dbReference type="GO" id="GO:0035226">
    <property type="term" value="F:glutamate-cysteine ligase catalytic subunit binding"/>
    <property type="evidence" value="ECO:0007669"/>
    <property type="project" value="InterPro"/>
</dbReference>
<sequence length="295" mass="32147">MDNCIELRCRRAASTCQLRASSSILHLVVNTGNVLNVNKKAGQKPSEELVDCLKATLATPAIEAAAKGAPSSANVTRSGDDLREKVAEHERASVKIGAKLFLNTNSTENLKNAIDTLLSVLGVEYLDNLILAYHPEGRTTNGTAVNGNSGEDDDTKEGVMDWSGGHSDAIQDLKALWKEMEEYAKSKKICQLGIADLDVNSLKELYNGAEFHPSIAQINISTCCVVPPPLQEFCQQNDIQLLTHSDPEEILSKETLKTDLDVENFAPKWTIRFQVHVKCRGVLAAKGYVIGASRE</sequence>
<dbReference type="PANTHER" id="PTHR13295">
    <property type="entry name" value="GLUTAMATE CYSTEINE LIGASE REGULATORY SUBUNIT"/>
    <property type="match status" value="1"/>
</dbReference>
<comment type="subunit">
    <text evidence="3">Heterodimer of a catalytic heavy chain and a regulatory light chain.</text>
</comment>
<organism evidence="10 11">
    <name type="scientific">Lutzomyia longipalpis</name>
    <name type="common">Sand fly</name>
    <dbReference type="NCBI Taxonomy" id="7200"/>
    <lineage>
        <taxon>Eukaryota</taxon>
        <taxon>Metazoa</taxon>
        <taxon>Ecdysozoa</taxon>
        <taxon>Arthropoda</taxon>
        <taxon>Hexapoda</taxon>
        <taxon>Insecta</taxon>
        <taxon>Pterygota</taxon>
        <taxon>Neoptera</taxon>
        <taxon>Endopterygota</taxon>
        <taxon>Diptera</taxon>
        <taxon>Nematocera</taxon>
        <taxon>Psychodoidea</taxon>
        <taxon>Psychodidae</taxon>
        <taxon>Lutzomyia</taxon>
        <taxon>Lutzomyia</taxon>
    </lineage>
</organism>
<protein>
    <recommendedName>
        <fullName evidence="7">GCS light chain</fullName>
    </recommendedName>
    <alternativeName>
        <fullName evidence="5">Gamma-ECS regulatory subunit</fullName>
    </alternativeName>
    <alternativeName>
        <fullName evidence="8">Gamma-glutamylcysteine synthetase regulatory subunit</fullName>
    </alternativeName>
    <alternativeName>
        <fullName evidence="6">Glutamate--cysteine ligase modifier subunit</fullName>
    </alternativeName>
</protein>
<dbReference type="InterPro" id="IPR023210">
    <property type="entry name" value="NADP_OxRdtase_dom"/>
</dbReference>
<dbReference type="UniPathway" id="UPA00142">
    <property type="reaction ID" value="UER00209"/>
</dbReference>
<proteinExistence type="inferred from homology"/>
<dbReference type="GO" id="GO:0006750">
    <property type="term" value="P:glutathione biosynthetic process"/>
    <property type="evidence" value="ECO:0007669"/>
    <property type="project" value="UniProtKB-UniPathway"/>
</dbReference>
<dbReference type="Gene3D" id="3.20.20.100">
    <property type="entry name" value="NADP-dependent oxidoreductase domain"/>
    <property type="match status" value="1"/>
</dbReference>
<dbReference type="Pfam" id="PF00248">
    <property type="entry name" value="Aldo_ket_red"/>
    <property type="match status" value="1"/>
</dbReference>
<dbReference type="Proteomes" id="UP000092461">
    <property type="component" value="Unassembled WGS sequence"/>
</dbReference>
<evidence type="ECO:0000256" key="2">
    <source>
        <dbReference type="ARBA" id="ARBA00008612"/>
    </source>
</evidence>
<evidence type="ECO:0000256" key="3">
    <source>
        <dbReference type="ARBA" id="ARBA00011532"/>
    </source>
</evidence>
<evidence type="ECO:0000313" key="10">
    <source>
        <dbReference type="EnsemblMetazoa" id="LLOJ000921-PA"/>
    </source>
</evidence>
<comment type="pathway">
    <text evidence="1">Sulfur metabolism; glutathione biosynthesis; glutathione from L-cysteine and L-glutamate: step 1/2.</text>
</comment>
<evidence type="ECO:0000256" key="5">
    <source>
        <dbReference type="ARBA" id="ARBA00030406"/>
    </source>
</evidence>
<reference evidence="10" key="1">
    <citation type="submission" date="2020-05" db="UniProtKB">
        <authorList>
            <consortium name="EnsemblMetazoa"/>
        </authorList>
    </citation>
    <scope>IDENTIFICATION</scope>
    <source>
        <strain evidence="10">Jacobina</strain>
    </source>
</reference>
<dbReference type="VEuPathDB" id="VectorBase:LLOJ000921"/>
<name>A0A1B0CAE8_LUTLO</name>
<feature type="domain" description="NADP-dependent oxidoreductase" evidence="9">
    <location>
        <begin position="87"/>
        <end position="245"/>
    </location>
</feature>
<dbReference type="GO" id="GO:0030234">
    <property type="term" value="F:enzyme regulator activity"/>
    <property type="evidence" value="ECO:0007669"/>
    <property type="project" value="TreeGrafter"/>
</dbReference>
<dbReference type="InterPro" id="IPR032963">
    <property type="entry name" value="Gclm"/>
</dbReference>
<accession>A0A1B0CAE8</accession>
<evidence type="ECO:0000259" key="9">
    <source>
        <dbReference type="Pfam" id="PF00248"/>
    </source>
</evidence>
<keyword evidence="4" id="KW-0317">Glutathione biosynthesis</keyword>
<dbReference type="GO" id="GO:0017109">
    <property type="term" value="C:glutamate-cysteine ligase complex"/>
    <property type="evidence" value="ECO:0007669"/>
    <property type="project" value="TreeGrafter"/>
</dbReference>
<dbReference type="AlphaFoldDB" id="A0A1B0CAE8"/>
<evidence type="ECO:0000256" key="7">
    <source>
        <dbReference type="ARBA" id="ARBA00031732"/>
    </source>
</evidence>
<dbReference type="InterPro" id="IPR036812">
    <property type="entry name" value="NAD(P)_OxRdtase_dom_sf"/>
</dbReference>
<evidence type="ECO:0000256" key="4">
    <source>
        <dbReference type="ARBA" id="ARBA00022684"/>
    </source>
</evidence>
<dbReference type="PANTHER" id="PTHR13295:SF4">
    <property type="entry name" value="GLUTAMATE--CYSTEINE LIGASE REGULATORY SUBUNIT"/>
    <property type="match status" value="1"/>
</dbReference>
<evidence type="ECO:0000313" key="11">
    <source>
        <dbReference type="Proteomes" id="UP000092461"/>
    </source>
</evidence>
<comment type="similarity">
    <text evidence="2">Belongs to the aldo/keto reductase family. Glutamate--cysteine ligase light chain subfamily.</text>
</comment>
<dbReference type="SUPFAM" id="SSF51430">
    <property type="entry name" value="NAD(P)-linked oxidoreductase"/>
    <property type="match status" value="1"/>
</dbReference>
<evidence type="ECO:0000256" key="1">
    <source>
        <dbReference type="ARBA" id="ARBA00005006"/>
    </source>
</evidence>
<dbReference type="EnsemblMetazoa" id="LLOJ000921-RA">
    <property type="protein sequence ID" value="LLOJ000921-PA"/>
    <property type="gene ID" value="LLOJ000921"/>
</dbReference>
<dbReference type="VEuPathDB" id="VectorBase:LLONM1_004834"/>